<dbReference type="AlphaFoldDB" id="A0AAV4WJE3"/>
<keyword evidence="2" id="KW-1185">Reference proteome</keyword>
<evidence type="ECO:0000313" key="1">
    <source>
        <dbReference type="EMBL" id="GIY81919.1"/>
    </source>
</evidence>
<sequence>MDQKLVLELAPPAHWSVRVASVVFTPHWSMKRGGGNEIEGVEGGRLANLAILNIKSIQLCYDLRRDLRGRLKKFQAEKKVFLHHLCSLLQ</sequence>
<dbReference type="EMBL" id="BPLQ01014670">
    <property type="protein sequence ID" value="GIY81919.1"/>
    <property type="molecule type" value="Genomic_DNA"/>
</dbReference>
<dbReference type="Proteomes" id="UP001054837">
    <property type="component" value="Unassembled WGS sequence"/>
</dbReference>
<protein>
    <submittedName>
        <fullName evidence="1">Uncharacterized protein</fullName>
    </submittedName>
</protein>
<accession>A0AAV4WJE3</accession>
<reference evidence="1 2" key="1">
    <citation type="submission" date="2021-06" db="EMBL/GenBank/DDBJ databases">
        <title>Caerostris darwini draft genome.</title>
        <authorList>
            <person name="Kono N."/>
            <person name="Arakawa K."/>
        </authorList>
    </citation>
    <scope>NUCLEOTIDE SEQUENCE [LARGE SCALE GENOMIC DNA]</scope>
</reference>
<proteinExistence type="predicted"/>
<name>A0AAV4WJE3_9ARAC</name>
<comment type="caution">
    <text evidence="1">The sequence shown here is derived from an EMBL/GenBank/DDBJ whole genome shotgun (WGS) entry which is preliminary data.</text>
</comment>
<gene>
    <name evidence="1" type="ORF">CDAR_43441</name>
</gene>
<organism evidence="1 2">
    <name type="scientific">Caerostris darwini</name>
    <dbReference type="NCBI Taxonomy" id="1538125"/>
    <lineage>
        <taxon>Eukaryota</taxon>
        <taxon>Metazoa</taxon>
        <taxon>Ecdysozoa</taxon>
        <taxon>Arthropoda</taxon>
        <taxon>Chelicerata</taxon>
        <taxon>Arachnida</taxon>
        <taxon>Araneae</taxon>
        <taxon>Araneomorphae</taxon>
        <taxon>Entelegynae</taxon>
        <taxon>Araneoidea</taxon>
        <taxon>Araneidae</taxon>
        <taxon>Caerostris</taxon>
    </lineage>
</organism>
<evidence type="ECO:0000313" key="2">
    <source>
        <dbReference type="Proteomes" id="UP001054837"/>
    </source>
</evidence>